<organism evidence="1 2">
    <name type="scientific">Bradyrhizobium cosmicum</name>
    <dbReference type="NCBI Taxonomy" id="1404864"/>
    <lineage>
        <taxon>Bacteria</taxon>
        <taxon>Pseudomonadati</taxon>
        <taxon>Pseudomonadota</taxon>
        <taxon>Alphaproteobacteria</taxon>
        <taxon>Hyphomicrobiales</taxon>
        <taxon>Nitrobacteraceae</taxon>
        <taxon>Bradyrhizobium</taxon>
    </lineage>
</organism>
<sequence length="56" mass="6018">MRPNGSQEACSKGENNMNKRLSIALPKMRDAEMTGAQKDVARADIGFAVLLNPSPS</sequence>
<evidence type="ECO:0000313" key="1">
    <source>
        <dbReference type="EMBL" id="BAL75104.1"/>
    </source>
</evidence>
<dbReference type="EMBL" id="AP012279">
    <property type="protein sequence ID" value="BAL75104.1"/>
    <property type="molecule type" value="Genomic_DNA"/>
</dbReference>
<name>A0AAI8MAU1_9BRAD</name>
<reference evidence="1 2" key="1">
    <citation type="journal article" date="2012" name="Microbes Environ.">
        <title>Complete genome sequence of Bradyrhizobium sp. S23321: insights into symbiosis evolution in soil oligotrophs.</title>
        <authorList>
            <person name="Okubo T."/>
            <person name="Tsukui T."/>
            <person name="Maita H."/>
            <person name="Okamoto S."/>
            <person name="Oshima K."/>
            <person name="Fujisawa T."/>
            <person name="Saito A."/>
            <person name="Futamata H."/>
            <person name="Hattori R."/>
            <person name="Shimomura Y."/>
            <person name="Haruta S."/>
            <person name="Morimoto S."/>
            <person name="Wang Y."/>
            <person name="Sakai Y."/>
            <person name="Hattori M."/>
            <person name="Aizawa S."/>
            <person name="Nagashima K.V.P."/>
            <person name="Masuda S."/>
            <person name="Hattori T."/>
            <person name="Yamashita A."/>
            <person name="Bao Z."/>
            <person name="Hayatsu M."/>
            <person name="Kajiya-Kanegae H."/>
            <person name="Yoshinaga I."/>
            <person name="Sakamoto K."/>
            <person name="Toyota K."/>
            <person name="Nakao M."/>
            <person name="Kohara M."/>
            <person name="Anda M."/>
            <person name="Niwa R."/>
            <person name="Jung-Hwan P."/>
            <person name="Sameshima-Saito R."/>
            <person name="Tokuda S."/>
            <person name="Yamamoto S."/>
            <person name="Yamamoto S."/>
            <person name="Yokoyama T."/>
            <person name="Akutsu T."/>
            <person name="Nakamura Y."/>
            <person name="Nakahira-Yanaka Y."/>
            <person name="Takada Hoshino Y."/>
            <person name="Hirakawa H."/>
            <person name="Mitsui H."/>
            <person name="Terasawa K."/>
            <person name="Itakura M."/>
            <person name="Sato S."/>
            <person name="Ikeda-Ohtsubo W."/>
            <person name="Sakakura N."/>
            <person name="Kaminuma E."/>
            <person name="Minamisawa K."/>
        </authorList>
    </citation>
    <scope>NUCLEOTIDE SEQUENCE [LARGE SCALE GENOMIC DNA]</scope>
    <source>
        <strain evidence="1 2">S23321</strain>
    </source>
</reference>
<dbReference type="AlphaFoldDB" id="A0AAI8MAU1"/>
<proteinExistence type="predicted"/>
<keyword evidence="2" id="KW-1185">Reference proteome</keyword>
<accession>A0AAI8MAU1</accession>
<protein>
    <submittedName>
        <fullName evidence="1">Uncharacterized protein</fullName>
    </submittedName>
</protein>
<gene>
    <name evidence="1" type="ORF">S23_18900</name>
</gene>
<evidence type="ECO:0000313" key="2">
    <source>
        <dbReference type="Proteomes" id="UP000007886"/>
    </source>
</evidence>
<dbReference type="KEGG" id="brs:S23_18900"/>
<dbReference type="Proteomes" id="UP000007886">
    <property type="component" value="Chromosome"/>
</dbReference>